<evidence type="ECO:0000313" key="1">
    <source>
        <dbReference type="EMBL" id="OAU96673.1"/>
    </source>
</evidence>
<dbReference type="CDD" id="cd00586">
    <property type="entry name" value="4HBT"/>
    <property type="match status" value="1"/>
</dbReference>
<sequence length="160" mass="18103">MLKVEGAFEPILTGDDRPEPLRDYPVVHVQPIAWGEMDGFNHVNNVAYYRYAESARIAYMRAIGFMAAREDLLTILASSSMQYRRPVTYPDTLLVGVRIKHLGSTSVVQEYVMYSQAQQALVASGEAVIVRTDTAMVKMPWSDEERALIEQFEGRAFHQS</sequence>
<dbReference type="PATRIC" id="fig|480.237.peg.24"/>
<dbReference type="Pfam" id="PF13279">
    <property type="entry name" value="4HBT_2"/>
    <property type="match status" value="1"/>
</dbReference>
<dbReference type="OrthoDB" id="9799036at2"/>
<comment type="caution">
    <text evidence="1">The sequence shown here is derived from an EMBL/GenBank/DDBJ whole genome shotgun (WGS) entry which is preliminary data.</text>
</comment>
<accession>A0A198UJM4</accession>
<dbReference type="AlphaFoldDB" id="A0A198UJM4"/>
<dbReference type="PANTHER" id="PTHR31793">
    <property type="entry name" value="4-HYDROXYBENZOYL-COA THIOESTERASE FAMILY MEMBER"/>
    <property type="match status" value="1"/>
</dbReference>
<dbReference type="InterPro" id="IPR029069">
    <property type="entry name" value="HotDog_dom_sf"/>
</dbReference>
<keyword evidence="2" id="KW-1185">Reference proteome</keyword>
<dbReference type="SUPFAM" id="SSF54637">
    <property type="entry name" value="Thioesterase/thiol ester dehydrase-isomerase"/>
    <property type="match status" value="1"/>
</dbReference>
<organism evidence="1 2">
    <name type="scientific">Moraxella catarrhalis</name>
    <name type="common">Branhamella catarrhalis</name>
    <dbReference type="NCBI Taxonomy" id="480"/>
    <lineage>
        <taxon>Bacteria</taxon>
        <taxon>Pseudomonadati</taxon>
        <taxon>Pseudomonadota</taxon>
        <taxon>Gammaproteobacteria</taxon>
        <taxon>Moraxellales</taxon>
        <taxon>Moraxellaceae</taxon>
        <taxon>Moraxella</taxon>
    </lineage>
</organism>
<gene>
    <name evidence="1" type="ORF">AO384_0834</name>
</gene>
<dbReference type="Proteomes" id="UP000078228">
    <property type="component" value="Unassembled WGS sequence"/>
</dbReference>
<dbReference type="Gene3D" id="3.10.129.10">
    <property type="entry name" value="Hotdog Thioesterase"/>
    <property type="match status" value="1"/>
</dbReference>
<dbReference type="PANTHER" id="PTHR31793:SF39">
    <property type="entry name" value="THIOESTERASE_THIOL ESTER DEHYDRASE-ISOMERASE"/>
    <property type="match status" value="1"/>
</dbReference>
<protein>
    <submittedName>
        <fullName evidence="1">Putative thioesterase</fullName>
    </submittedName>
</protein>
<reference evidence="1 2" key="1">
    <citation type="journal article" date="2016" name="Genome Biol. Evol.">
        <title>Comparative Genomic Analyses of the Moraxella catarrhalis Serosensitive and Seroresistant Lineages Demonstrate Their Independent Evolution.</title>
        <authorList>
            <person name="Earl J.P."/>
            <person name="de Vries S.P."/>
            <person name="Ahmed A."/>
            <person name="Powell E."/>
            <person name="Schultz M.P."/>
            <person name="Hermans P.W."/>
            <person name="Hill D.J."/>
            <person name="Zhou Z."/>
            <person name="Constantinidou C.I."/>
            <person name="Hu F.Z."/>
            <person name="Bootsma H.J."/>
            <person name="Ehrlich G.D."/>
        </authorList>
    </citation>
    <scope>NUCLEOTIDE SEQUENCE [LARGE SCALE GENOMIC DNA]</scope>
    <source>
        <strain evidence="1 2">Z7542</strain>
    </source>
</reference>
<dbReference type="RefSeq" id="WP_064610231.1">
    <property type="nucleotide sequence ID" value="NZ_LXHB01000029.1"/>
</dbReference>
<proteinExistence type="predicted"/>
<dbReference type="InterPro" id="IPR050563">
    <property type="entry name" value="4-hydroxybenzoyl-CoA_TE"/>
</dbReference>
<name>A0A198UJM4_MORCA</name>
<dbReference type="EMBL" id="LXHC01000016">
    <property type="protein sequence ID" value="OAU96673.1"/>
    <property type="molecule type" value="Genomic_DNA"/>
</dbReference>
<evidence type="ECO:0000313" key="2">
    <source>
        <dbReference type="Proteomes" id="UP000078228"/>
    </source>
</evidence>
<dbReference type="GO" id="GO:0047617">
    <property type="term" value="F:fatty acyl-CoA hydrolase activity"/>
    <property type="evidence" value="ECO:0007669"/>
    <property type="project" value="TreeGrafter"/>
</dbReference>